<evidence type="ECO:0000256" key="2">
    <source>
        <dbReference type="SAM" id="SignalP"/>
    </source>
</evidence>
<protein>
    <recommendedName>
        <fullName evidence="3">DUF4412 domain-containing protein</fullName>
    </recommendedName>
</protein>
<accession>A0A7S8IZD1</accession>
<keyword evidence="2" id="KW-0732">Signal</keyword>
<dbReference type="KEGG" id="nkf:Nkreftii_001932"/>
<evidence type="ECO:0000313" key="4">
    <source>
        <dbReference type="EMBL" id="QPD04158.1"/>
    </source>
</evidence>
<organism evidence="4 5">
    <name type="scientific">Candidatus Nitrospira kreftii</name>
    <dbReference type="NCBI Taxonomy" id="2652173"/>
    <lineage>
        <taxon>Bacteria</taxon>
        <taxon>Pseudomonadati</taxon>
        <taxon>Nitrospirota</taxon>
        <taxon>Nitrospiria</taxon>
        <taxon>Nitrospirales</taxon>
        <taxon>Nitrospiraceae</taxon>
        <taxon>Nitrospira</taxon>
    </lineage>
</organism>
<feature type="region of interest" description="Disordered" evidence="1">
    <location>
        <begin position="198"/>
        <end position="250"/>
    </location>
</feature>
<proteinExistence type="predicted"/>
<reference evidence="4 5" key="1">
    <citation type="journal article" date="2020" name="ISME J.">
        <title>Enrichment and physiological characterization of a novel comammox Nitrospira indicates ammonium inhibition of complete nitrification.</title>
        <authorList>
            <person name="Sakoula D."/>
            <person name="Koch H."/>
            <person name="Frank J."/>
            <person name="Jetten M.S.M."/>
            <person name="van Kessel M.A.H.J."/>
            <person name="Lucker S."/>
        </authorList>
    </citation>
    <scope>NUCLEOTIDE SEQUENCE [LARGE SCALE GENOMIC DNA]</scope>
    <source>
        <strain evidence="4">Comreactor17</strain>
    </source>
</reference>
<evidence type="ECO:0000256" key="1">
    <source>
        <dbReference type="SAM" id="MobiDB-lite"/>
    </source>
</evidence>
<dbReference type="InterPro" id="IPR025524">
    <property type="entry name" value="DUF4412"/>
</dbReference>
<feature type="compositionally biased region" description="Basic and acidic residues" evidence="1">
    <location>
        <begin position="205"/>
        <end position="215"/>
    </location>
</feature>
<feature type="chain" id="PRO_5032542932" description="DUF4412 domain-containing protein" evidence="2">
    <location>
        <begin position="23"/>
        <end position="250"/>
    </location>
</feature>
<sequence length="250" mass="27655">MRFLRHATMWSCVMLAPLTVSATPLPEVQVDYSADSTMETEGGMTMKSRIYHSANKDRMEMGGSDGMTTIIRKDKKVMWQLMGDMYMEMPMNDSNASGTDAFEIVEQTEVGQETINGVKTTKSKVVAVKKEGSGKFGGFFWATKEGITVKMDMLSKEGDKKMRMTSELTNLKIEKQNPALFEIPAGYTKNDMGALMGGAGMPNLEELRKNSEQRRAGRKQAGDNQDGGGKSNDRDLPVDVNKMMKGLFGK</sequence>
<dbReference type="Proteomes" id="UP000593737">
    <property type="component" value="Chromosome"/>
</dbReference>
<gene>
    <name evidence="4" type="ORF">Nkreftii_001932</name>
</gene>
<dbReference type="Pfam" id="PF14371">
    <property type="entry name" value="DUF4412"/>
    <property type="match status" value="1"/>
</dbReference>
<dbReference type="AlphaFoldDB" id="A0A7S8IZD1"/>
<evidence type="ECO:0000259" key="3">
    <source>
        <dbReference type="Pfam" id="PF14371"/>
    </source>
</evidence>
<name>A0A7S8IZD1_9BACT</name>
<feature type="domain" description="DUF4412" evidence="3">
    <location>
        <begin position="42"/>
        <end position="124"/>
    </location>
</feature>
<dbReference type="EMBL" id="CP047423">
    <property type="protein sequence ID" value="QPD04158.1"/>
    <property type="molecule type" value="Genomic_DNA"/>
</dbReference>
<feature type="signal peptide" evidence="2">
    <location>
        <begin position="1"/>
        <end position="22"/>
    </location>
</feature>
<evidence type="ECO:0000313" key="5">
    <source>
        <dbReference type="Proteomes" id="UP000593737"/>
    </source>
</evidence>